<keyword evidence="1" id="KW-0812">Transmembrane</keyword>
<dbReference type="Proteomes" id="UP001597187">
    <property type="component" value="Unassembled WGS sequence"/>
</dbReference>
<dbReference type="RefSeq" id="WP_250871669.1">
    <property type="nucleotide sequence ID" value="NZ_JALXFV010000001.1"/>
</dbReference>
<gene>
    <name evidence="2" type="ORF">ACFSBT_00115</name>
</gene>
<keyword evidence="1" id="KW-1133">Transmembrane helix</keyword>
<keyword evidence="1" id="KW-0472">Membrane</keyword>
<evidence type="ECO:0000313" key="3">
    <source>
        <dbReference type="Proteomes" id="UP001597187"/>
    </source>
</evidence>
<protein>
    <submittedName>
        <fullName evidence="2">Uncharacterized protein</fullName>
    </submittedName>
</protein>
<dbReference type="EMBL" id="JBHUDC010000001">
    <property type="protein sequence ID" value="MFD1511680.1"/>
    <property type="molecule type" value="Genomic_DNA"/>
</dbReference>
<sequence>MSADDTQNVTDNHVLVSLFAGSAAAAVVLVVGLALVLTDTVALDIATLGYACIGADALVMALVFFGGRGRASAPQ</sequence>
<name>A0ABD6AP85_9EURY</name>
<feature type="transmembrane region" description="Helical" evidence="1">
    <location>
        <begin position="48"/>
        <end position="67"/>
    </location>
</feature>
<reference evidence="2 3" key="1">
    <citation type="journal article" date="2019" name="Int. J. Syst. Evol. Microbiol.">
        <title>The Global Catalogue of Microorganisms (GCM) 10K type strain sequencing project: providing services to taxonomists for standard genome sequencing and annotation.</title>
        <authorList>
            <consortium name="The Broad Institute Genomics Platform"/>
            <consortium name="The Broad Institute Genome Sequencing Center for Infectious Disease"/>
            <person name="Wu L."/>
            <person name="Ma J."/>
        </authorList>
    </citation>
    <scope>NUCLEOTIDE SEQUENCE [LARGE SCALE GENOMIC DNA]</scope>
    <source>
        <strain evidence="2 3">CGMCC 1.12563</strain>
    </source>
</reference>
<organism evidence="2 3">
    <name type="scientific">Halomarina rubra</name>
    <dbReference type="NCBI Taxonomy" id="2071873"/>
    <lineage>
        <taxon>Archaea</taxon>
        <taxon>Methanobacteriati</taxon>
        <taxon>Methanobacteriota</taxon>
        <taxon>Stenosarchaea group</taxon>
        <taxon>Halobacteria</taxon>
        <taxon>Halobacteriales</taxon>
        <taxon>Natronomonadaceae</taxon>
        <taxon>Halomarina</taxon>
    </lineage>
</organism>
<dbReference type="AlphaFoldDB" id="A0ABD6AP85"/>
<proteinExistence type="predicted"/>
<comment type="caution">
    <text evidence="2">The sequence shown here is derived from an EMBL/GenBank/DDBJ whole genome shotgun (WGS) entry which is preliminary data.</text>
</comment>
<evidence type="ECO:0000313" key="2">
    <source>
        <dbReference type="EMBL" id="MFD1511680.1"/>
    </source>
</evidence>
<evidence type="ECO:0000256" key="1">
    <source>
        <dbReference type="SAM" id="Phobius"/>
    </source>
</evidence>
<keyword evidence="3" id="KW-1185">Reference proteome</keyword>
<accession>A0ABD6AP85</accession>
<feature type="transmembrane region" description="Helical" evidence="1">
    <location>
        <begin position="12"/>
        <end position="36"/>
    </location>
</feature>